<evidence type="ECO:0000313" key="1">
    <source>
        <dbReference type="EMBL" id="MBB6352747.1"/>
    </source>
</evidence>
<gene>
    <name evidence="1" type="ORF">GGR00_000499</name>
</gene>
<dbReference type="Gene3D" id="2.60.120.10">
    <property type="entry name" value="Jelly Rolls"/>
    <property type="match status" value="1"/>
</dbReference>
<reference evidence="1 2" key="1">
    <citation type="submission" date="2020-08" db="EMBL/GenBank/DDBJ databases">
        <title>Genomic Encyclopedia of Type Strains, Phase IV (KMG-IV): sequencing the most valuable type-strain genomes for metagenomic binning, comparative biology and taxonomic classification.</title>
        <authorList>
            <person name="Goeker M."/>
        </authorList>
    </citation>
    <scope>NUCLEOTIDE SEQUENCE [LARGE SCALE GENOMIC DNA]</scope>
    <source>
        <strain evidence="1 2">DSM 7051</strain>
    </source>
</reference>
<dbReference type="AlphaFoldDB" id="A0A7X0F446"/>
<accession>A0A7X0F446</accession>
<dbReference type="InterPro" id="IPR014710">
    <property type="entry name" value="RmlC-like_jellyroll"/>
</dbReference>
<sequence length="199" mass="22093">MTTNFNELLATFRDYLQGSSADPVVASFLADIGWSMPPRALEPKKIPGSSLLDRAVQLASDATRPLASALSECRDELRWGQTYTTEDFGQHFIDNYGWVELFGTRGHFVNEQLAAGFLALGPGIEYPDHHHIAEELYIPLTGSAEWRMGDEPFRLRAAGEVIHHASNVNHAMRTGLEPMLALYLWRGGPLAQRSTIARA</sequence>
<dbReference type="CDD" id="cd20282">
    <property type="entry name" value="cupin_DddQ"/>
    <property type="match status" value="1"/>
</dbReference>
<keyword evidence="1" id="KW-0413">Isomerase</keyword>
<name>A0A7X0F446_9HYPH</name>
<evidence type="ECO:0000313" key="2">
    <source>
        <dbReference type="Proteomes" id="UP000536262"/>
    </source>
</evidence>
<dbReference type="Pfam" id="PF16867">
    <property type="entry name" value="DMSP_lyase"/>
    <property type="match status" value="1"/>
</dbReference>
<dbReference type="Proteomes" id="UP000536262">
    <property type="component" value="Unassembled WGS sequence"/>
</dbReference>
<dbReference type="SUPFAM" id="SSF51182">
    <property type="entry name" value="RmlC-like cupins"/>
    <property type="match status" value="1"/>
</dbReference>
<proteinExistence type="predicted"/>
<organism evidence="1 2">
    <name type="scientific">Aminobacter aganoensis</name>
    <dbReference type="NCBI Taxonomy" id="83264"/>
    <lineage>
        <taxon>Bacteria</taxon>
        <taxon>Pseudomonadati</taxon>
        <taxon>Pseudomonadota</taxon>
        <taxon>Alphaproteobacteria</taxon>
        <taxon>Hyphomicrobiales</taxon>
        <taxon>Phyllobacteriaceae</taxon>
        <taxon>Aminobacter</taxon>
    </lineage>
</organism>
<dbReference type="InterPro" id="IPR011051">
    <property type="entry name" value="RmlC_Cupin_sf"/>
</dbReference>
<dbReference type="GO" id="GO:0016853">
    <property type="term" value="F:isomerase activity"/>
    <property type="evidence" value="ECO:0007669"/>
    <property type="project" value="UniProtKB-KW"/>
</dbReference>
<dbReference type="RefSeq" id="WP_184697639.1">
    <property type="nucleotide sequence ID" value="NZ_BAABEG010000001.1"/>
</dbReference>
<dbReference type="InterPro" id="IPR031723">
    <property type="entry name" value="DMSP_lyase"/>
</dbReference>
<keyword evidence="2" id="KW-1185">Reference proteome</keyword>
<dbReference type="EMBL" id="JACHOU010000001">
    <property type="protein sequence ID" value="MBB6352747.1"/>
    <property type="molecule type" value="Genomic_DNA"/>
</dbReference>
<comment type="caution">
    <text evidence="1">The sequence shown here is derived from an EMBL/GenBank/DDBJ whole genome shotgun (WGS) entry which is preliminary data.</text>
</comment>
<protein>
    <submittedName>
        <fullName evidence="1">Mannose-6-phosphate isomerase-like protein (Cupin superfamily)</fullName>
    </submittedName>
</protein>
<dbReference type="GO" id="GO:0047869">
    <property type="term" value="F:dimethylpropiothetin dethiomethylase activity"/>
    <property type="evidence" value="ECO:0007669"/>
    <property type="project" value="InterPro"/>
</dbReference>